<sequence>MKTYDLHEAAQILHLHPDTVQRRAKAGEIPGAKPGKEWVFREEALAEYLLRLETQPRQAAKKETTICSTNVVTLGGLTLQRPTGSGLDARLAPVTSRKRKNFTTGSKPKRGGKSS</sequence>
<dbReference type="EMBL" id="CP130946">
    <property type="protein sequence ID" value="XRP73213.1"/>
    <property type="molecule type" value="Genomic_DNA"/>
</dbReference>
<evidence type="ECO:0000313" key="2">
    <source>
        <dbReference type="Proteomes" id="UP001196097"/>
    </source>
</evidence>
<keyword evidence="2" id="KW-1185">Reference proteome</keyword>
<organism evidence="1 2">
    <name type="scientific">Acidithiobacillus ferruginosus</name>
    <dbReference type="NCBI Taxonomy" id="3063951"/>
    <lineage>
        <taxon>Bacteria</taxon>
        <taxon>Pseudomonadati</taxon>
        <taxon>Pseudomonadota</taxon>
        <taxon>Acidithiobacillia</taxon>
        <taxon>Acidithiobacillales</taxon>
        <taxon>Acidithiobacillaceae</taxon>
        <taxon>Acidithiobacillus</taxon>
    </lineage>
</organism>
<gene>
    <name evidence="1" type="ORF">HF292_000815</name>
</gene>
<reference evidence="1 2" key="1">
    <citation type="journal article" date="2021" name="ISME J.">
        <title>Genomic evolution of the class Acidithiobacillia: deep-branching Proteobacteria living in extreme acidic conditions.</title>
        <authorList>
            <person name="Moya-Beltran A."/>
            <person name="Beard S."/>
            <person name="Rojas-Villalobos C."/>
            <person name="Issotta F."/>
            <person name="Gallardo Y."/>
            <person name="Ulloa R."/>
            <person name="Giaveno A."/>
            <person name="Degli Esposti M."/>
            <person name="Johnson D.B."/>
            <person name="Quatrini R."/>
        </authorList>
    </citation>
    <scope>NUCLEOTIDE SEQUENCE [LARGE SCALE GENOMIC DNA]</scope>
    <source>
        <strain evidence="1 2">CF3</strain>
    </source>
</reference>
<accession>A0ACD5IHB8</accession>
<evidence type="ECO:0000313" key="1">
    <source>
        <dbReference type="EMBL" id="XRP73213.1"/>
    </source>
</evidence>
<proteinExistence type="predicted"/>
<name>A0ACD5IHB8_9PROT</name>
<dbReference type="Proteomes" id="UP001196097">
    <property type="component" value="Chromosome"/>
</dbReference>
<protein>
    <submittedName>
        <fullName evidence="1">Helix-turn-helix domain-containing protein</fullName>
    </submittedName>
</protein>